<evidence type="ECO:0000313" key="5">
    <source>
        <dbReference type="EMBL" id="GHA47570.1"/>
    </source>
</evidence>
<dbReference type="RefSeq" id="WP_189605676.1">
    <property type="nucleotide sequence ID" value="NZ_BMXB01000017.1"/>
</dbReference>
<reference evidence="5" key="1">
    <citation type="journal article" date="2014" name="Int. J. Syst. Evol. Microbiol.">
        <title>Complete genome sequence of Corynebacterium casei LMG S-19264T (=DSM 44701T), isolated from a smear-ripened cheese.</title>
        <authorList>
            <consortium name="US DOE Joint Genome Institute (JGI-PGF)"/>
            <person name="Walter F."/>
            <person name="Albersmeier A."/>
            <person name="Kalinowski J."/>
            <person name="Ruckert C."/>
        </authorList>
    </citation>
    <scope>NUCLEOTIDE SEQUENCE</scope>
    <source>
        <strain evidence="5">KCTC 12719</strain>
    </source>
</reference>
<protein>
    <submittedName>
        <fullName evidence="5">Type-1 restriction enzyme EcoKI specificity protein</fullName>
    </submittedName>
</protein>
<dbReference type="GO" id="GO:0009307">
    <property type="term" value="P:DNA restriction-modification system"/>
    <property type="evidence" value="ECO:0007669"/>
    <property type="project" value="UniProtKB-KW"/>
</dbReference>
<evidence type="ECO:0000256" key="3">
    <source>
        <dbReference type="ARBA" id="ARBA00023125"/>
    </source>
</evidence>
<dbReference type="Gene3D" id="3.90.220.20">
    <property type="entry name" value="DNA methylase specificity domains"/>
    <property type="match status" value="2"/>
</dbReference>
<dbReference type="CDD" id="cd17517">
    <property type="entry name" value="RMtype1_S_EcoKI_StySPI-TRD2-CR2_like"/>
    <property type="match status" value="1"/>
</dbReference>
<reference evidence="5" key="2">
    <citation type="submission" date="2020-09" db="EMBL/GenBank/DDBJ databases">
        <authorList>
            <person name="Sun Q."/>
            <person name="Kim S."/>
        </authorList>
    </citation>
    <scope>NUCLEOTIDE SEQUENCE</scope>
    <source>
        <strain evidence="5">KCTC 12719</strain>
    </source>
</reference>
<feature type="domain" description="Type I restriction modification DNA specificity" evidence="4">
    <location>
        <begin position="67"/>
        <end position="200"/>
    </location>
</feature>
<dbReference type="PANTHER" id="PTHR43140">
    <property type="entry name" value="TYPE-1 RESTRICTION ENZYME ECOKI SPECIFICITY PROTEIN"/>
    <property type="match status" value="1"/>
</dbReference>
<evidence type="ECO:0000256" key="2">
    <source>
        <dbReference type="ARBA" id="ARBA00022747"/>
    </source>
</evidence>
<sequence length="457" mass="52937">MDVNAKKDWIFPQLKELTSFVIGGDWGKDPLVVNDEEYVEVYCIRGSEFKNWKREKGETASLRKIKKSSLEKRELRKGDILLEISGGGPDQPVGRTVIIDDDALNRNDNYPKVCTNFFRLVRFEENLNKEYINHFLQYFYHSGEVVKYQGGSNNLRNLKFRDYETIKIPLPPLPEQNRIVAKLEKLFEQLEVINDSLDKIPVLLKNFRQQVLSQAVTGRLTAEWRKGKDIQEWRVVQLGELLIDTPKNGAYYPKSKYGEGVKIIRIDAFYEGKLKYWEKVQKVQVPQKDFEAYSLKEGNILINRVNSIDYLGKCMLVENLQEPAIFESNMMRLIIDEAEADPSFLRYFLTSHKGKKELRKNAKHAVNQASINQTDVKSVLVNIPEVEEQKEAVRRINILMSQADALETNYLVLKEKIGQLPQTILYKAFKGELIPQLESDGDARDLVREIENLKCKV</sequence>
<keyword evidence="2" id="KW-0680">Restriction system</keyword>
<gene>
    <name evidence="5" type="primary">hsdS</name>
    <name evidence="5" type="ORF">GCM10007103_30640</name>
</gene>
<evidence type="ECO:0000259" key="4">
    <source>
        <dbReference type="Pfam" id="PF01420"/>
    </source>
</evidence>
<dbReference type="EMBL" id="BMXB01000017">
    <property type="protein sequence ID" value="GHA47570.1"/>
    <property type="molecule type" value="Genomic_DNA"/>
</dbReference>
<accession>A0A918SLE8</accession>
<comment type="similarity">
    <text evidence="1">Belongs to the type-I restriction system S methylase family.</text>
</comment>
<evidence type="ECO:0000313" key="6">
    <source>
        <dbReference type="Proteomes" id="UP000610456"/>
    </source>
</evidence>
<dbReference type="SUPFAM" id="SSF116734">
    <property type="entry name" value="DNA methylase specificity domain"/>
    <property type="match status" value="2"/>
</dbReference>
<evidence type="ECO:0000256" key="1">
    <source>
        <dbReference type="ARBA" id="ARBA00010923"/>
    </source>
</evidence>
<dbReference type="InterPro" id="IPR044946">
    <property type="entry name" value="Restrct_endonuc_typeI_TRD_sf"/>
</dbReference>
<dbReference type="PANTHER" id="PTHR43140:SF1">
    <property type="entry name" value="TYPE I RESTRICTION ENZYME ECOKI SPECIFICITY SUBUNIT"/>
    <property type="match status" value="1"/>
</dbReference>
<dbReference type="InterPro" id="IPR051212">
    <property type="entry name" value="Type-I_RE_S_subunit"/>
</dbReference>
<proteinExistence type="inferred from homology"/>
<dbReference type="Pfam" id="PF01420">
    <property type="entry name" value="Methylase_S"/>
    <property type="match status" value="2"/>
</dbReference>
<keyword evidence="6" id="KW-1185">Reference proteome</keyword>
<name>A0A918SLE8_9FLAO</name>
<dbReference type="Proteomes" id="UP000610456">
    <property type="component" value="Unassembled WGS sequence"/>
</dbReference>
<keyword evidence="3" id="KW-0238">DNA-binding</keyword>
<feature type="domain" description="Type I restriction modification DNA specificity" evidence="4">
    <location>
        <begin position="232"/>
        <end position="408"/>
    </location>
</feature>
<dbReference type="GO" id="GO:0003677">
    <property type="term" value="F:DNA binding"/>
    <property type="evidence" value="ECO:0007669"/>
    <property type="project" value="UniProtKB-KW"/>
</dbReference>
<dbReference type="AlphaFoldDB" id="A0A918SLE8"/>
<dbReference type="InterPro" id="IPR000055">
    <property type="entry name" value="Restrct_endonuc_typeI_TRD"/>
</dbReference>
<organism evidence="5 6">
    <name type="scientific">Salinimicrobium marinum</name>
    <dbReference type="NCBI Taxonomy" id="680283"/>
    <lineage>
        <taxon>Bacteria</taxon>
        <taxon>Pseudomonadati</taxon>
        <taxon>Bacteroidota</taxon>
        <taxon>Flavobacteriia</taxon>
        <taxon>Flavobacteriales</taxon>
        <taxon>Flavobacteriaceae</taxon>
        <taxon>Salinimicrobium</taxon>
    </lineage>
</organism>
<comment type="caution">
    <text evidence="5">The sequence shown here is derived from an EMBL/GenBank/DDBJ whole genome shotgun (WGS) entry which is preliminary data.</text>
</comment>